<sequence length="109" mass="11471">MIRRQTVASVLTTTAIAFCIAHTPAQAADMASAAAPPDERDRGLQRDVKNALVADPALQQTHIAVSAEGGQVTLAGVVTTAAQRERAQRNAMAVRGVRQVENAIEVTEP</sequence>
<proteinExistence type="predicted"/>
<dbReference type="InterPro" id="IPR007055">
    <property type="entry name" value="BON_dom"/>
</dbReference>
<accession>A0ABX1NSM9</accession>
<protein>
    <submittedName>
        <fullName evidence="3">BON domain-containing protein</fullName>
    </submittedName>
</protein>
<dbReference type="RefSeq" id="WP_169201553.1">
    <property type="nucleotide sequence ID" value="NZ_CP059467.1"/>
</dbReference>
<evidence type="ECO:0000256" key="1">
    <source>
        <dbReference type="SAM" id="SignalP"/>
    </source>
</evidence>
<dbReference type="PANTHER" id="PTHR34606">
    <property type="entry name" value="BON DOMAIN-CONTAINING PROTEIN"/>
    <property type="match status" value="1"/>
</dbReference>
<dbReference type="Gene3D" id="3.30.1340.30">
    <property type="match status" value="1"/>
</dbReference>
<gene>
    <name evidence="3" type="ORF">GPA24_04435</name>
</gene>
<evidence type="ECO:0000259" key="2">
    <source>
        <dbReference type="PROSITE" id="PS50914"/>
    </source>
</evidence>
<keyword evidence="4" id="KW-1185">Reference proteome</keyword>
<evidence type="ECO:0000313" key="3">
    <source>
        <dbReference type="EMBL" id="NMG14801.1"/>
    </source>
</evidence>
<feature type="signal peptide" evidence="1">
    <location>
        <begin position="1"/>
        <end position="27"/>
    </location>
</feature>
<dbReference type="Pfam" id="PF04972">
    <property type="entry name" value="BON"/>
    <property type="match status" value="1"/>
</dbReference>
<organism evidence="3 4">
    <name type="scientific">Aromatoleum bremense</name>
    <dbReference type="NCBI Taxonomy" id="76115"/>
    <lineage>
        <taxon>Bacteria</taxon>
        <taxon>Pseudomonadati</taxon>
        <taxon>Pseudomonadota</taxon>
        <taxon>Betaproteobacteria</taxon>
        <taxon>Rhodocyclales</taxon>
        <taxon>Rhodocyclaceae</taxon>
        <taxon>Aromatoleum</taxon>
    </lineage>
</organism>
<dbReference type="EMBL" id="WTVP01000007">
    <property type="protein sequence ID" value="NMG14801.1"/>
    <property type="molecule type" value="Genomic_DNA"/>
</dbReference>
<dbReference type="InterPro" id="IPR051686">
    <property type="entry name" value="Lipoprotein_DolP"/>
</dbReference>
<dbReference type="PANTHER" id="PTHR34606:SF15">
    <property type="entry name" value="BON DOMAIN-CONTAINING PROTEIN"/>
    <property type="match status" value="1"/>
</dbReference>
<reference evidence="3 4" key="1">
    <citation type="submission" date="2019-12" db="EMBL/GenBank/DDBJ databases">
        <title>Comparative genomics gives insights into the taxonomy of the Azoarcus-Aromatoleum group and reveals separate origins of nif in the plant-associated Azoarcus and non-plant-associated Aromatoleum sub-groups.</title>
        <authorList>
            <person name="Lafos M."/>
            <person name="Maluk M."/>
            <person name="Batista M."/>
            <person name="Junghare M."/>
            <person name="Carmona M."/>
            <person name="Faoro H."/>
            <person name="Cruz L.M."/>
            <person name="Battistoni F."/>
            <person name="De Souza E."/>
            <person name="Pedrosa F."/>
            <person name="Chen W.-M."/>
            <person name="Poole P.S."/>
            <person name="Dixon R.A."/>
            <person name="James E.K."/>
        </authorList>
    </citation>
    <scope>NUCLEOTIDE SEQUENCE [LARGE SCALE GENOMIC DNA]</scope>
    <source>
        <strain evidence="3 4">PbN1</strain>
    </source>
</reference>
<evidence type="ECO:0000313" key="4">
    <source>
        <dbReference type="Proteomes" id="UP000633943"/>
    </source>
</evidence>
<feature type="chain" id="PRO_5047465478" evidence="1">
    <location>
        <begin position="28"/>
        <end position="109"/>
    </location>
</feature>
<dbReference type="PROSITE" id="PS50914">
    <property type="entry name" value="BON"/>
    <property type="match status" value="1"/>
</dbReference>
<feature type="domain" description="BON" evidence="2">
    <location>
        <begin position="40"/>
        <end position="108"/>
    </location>
</feature>
<comment type="caution">
    <text evidence="3">The sequence shown here is derived from an EMBL/GenBank/DDBJ whole genome shotgun (WGS) entry which is preliminary data.</text>
</comment>
<dbReference type="Proteomes" id="UP000633943">
    <property type="component" value="Unassembled WGS sequence"/>
</dbReference>
<name>A0ABX1NSM9_9RHOO</name>
<keyword evidence="1" id="KW-0732">Signal</keyword>